<dbReference type="GO" id="GO:0047631">
    <property type="term" value="F:ADP-ribose diphosphatase activity"/>
    <property type="evidence" value="ECO:0007669"/>
    <property type="project" value="UniProtKB-EC"/>
</dbReference>
<comment type="function">
    <text evidence="8">Acts on ADP-mannose and ADP-glucose as well as ADP-ribose. Prevents glycogen biosynthesis. The reaction catalyzed by this enzyme is a limiting step of the gluconeogenic process.</text>
</comment>
<keyword evidence="5 13" id="KW-0479">Metal-binding</keyword>
<reference evidence="16" key="1">
    <citation type="submission" date="2017-08" db="EMBL/GenBank/DDBJ databases">
        <title>A dynamic microbial community with high functional redundancy inhabits the cold, oxic subseafloor aquifer.</title>
        <authorList>
            <person name="Tully B.J."/>
            <person name="Wheat C.G."/>
            <person name="Glazer B.T."/>
            <person name="Huber J.A."/>
        </authorList>
    </citation>
    <scope>NUCLEOTIDE SEQUENCE [LARGE SCALE GENOMIC DNA]</scope>
</reference>
<evidence type="ECO:0000256" key="9">
    <source>
        <dbReference type="ARBA" id="ARBA00030162"/>
    </source>
</evidence>
<dbReference type="PANTHER" id="PTHR11839:SF5">
    <property type="entry name" value="ADP-RIBOSE PYROPHOSPHATASE"/>
    <property type="match status" value="1"/>
</dbReference>
<dbReference type="SUPFAM" id="SSF55811">
    <property type="entry name" value="Nudix"/>
    <property type="match status" value="1"/>
</dbReference>
<dbReference type="InterPro" id="IPR015797">
    <property type="entry name" value="NUDIX_hydrolase-like_dom_sf"/>
</dbReference>
<dbReference type="Proteomes" id="UP000218327">
    <property type="component" value="Unassembled WGS sequence"/>
</dbReference>
<evidence type="ECO:0000313" key="15">
    <source>
        <dbReference type="EMBL" id="PCJ24367.1"/>
    </source>
</evidence>
<sequence length="216" mass="24352">MEKLLSSFDKNDVEVLSREKCHRGFLQIDRLKLRHRLFSGGWSEPIERELQCKPPAVGVLLYDPDRDEILLIRQFRVGMLDQENATLWPLEIVAGMVDEGEQLDEVAIREAQEESNHIPTDLIRICDYYNSPGGSNEKITLFCGRISTENAGGIFGLPQEHEDIEVVVISYDELLLATESGLIDNAMTIIAAQWLQLHKSSLLKTWNMAGSADIGN</sequence>
<feature type="binding site" evidence="13">
    <location>
        <position position="162"/>
    </location>
    <ligand>
        <name>Mg(2+)</name>
        <dbReference type="ChEBI" id="CHEBI:18420"/>
        <label>1</label>
    </ligand>
</feature>
<dbReference type="Gene3D" id="3.90.79.10">
    <property type="entry name" value="Nucleoside Triphosphate Pyrophosphohydrolase"/>
    <property type="match status" value="1"/>
</dbReference>
<dbReference type="CDD" id="cd24155">
    <property type="entry name" value="NUDIX_ADPRase"/>
    <property type="match status" value="1"/>
</dbReference>
<evidence type="ECO:0000256" key="2">
    <source>
        <dbReference type="ARBA" id="ARBA00007482"/>
    </source>
</evidence>
<proteinExistence type="inferred from homology"/>
<dbReference type="GO" id="GO:0019144">
    <property type="term" value="F:ADP-sugar diphosphatase activity"/>
    <property type="evidence" value="ECO:0007669"/>
    <property type="project" value="TreeGrafter"/>
</dbReference>
<evidence type="ECO:0000256" key="12">
    <source>
        <dbReference type="ARBA" id="ARBA00049546"/>
    </source>
</evidence>
<evidence type="ECO:0000256" key="13">
    <source>
        <dbReference type="PIRSR" id="PIRSR604385-2"/>
    </source>
</evidence>
<evidence type="ECO:0000256" key="4">
    <source>
        <dbReference type="ARBA" id="ARBA00013297"/>
    </source>
</evidence>
<dbReference type="PROSITE" id="PS00893">
    <property type="entry name" value="NUDIX_BOX"/>
    <property type="match status" value="1"/>
</dbReference>
<comment type="similarity">
    <text evidence="2">Belongs to the Nudix hydrolase family. NudF subfamily.</text>
</comment>
<dbReference type="GO" id="GO:0046872">
    <property type="term" value="F:metal ion binding"/>
    <property type="evidence" value="ECO:0007669"/>
    <property type="project" value="UniProtKB-KW"/>
</dbReference>
<dbReference type="Pfam" id="PF00293">
    <property type="entry name" value="NUDIX"/>
    <property type="match status" value="1"/>
</dbReference>
<organism evidence="15 16">
    <name type="scientific">SAR86 cluster bacterium</name>
    <dbReference type="NCBI Taxonomy" id="2030880"/>
    <lineage>
        <taxon>Bacteria</taxon>
        <taxon>Pseudomonadati</taxon>
        <taxon>Pseudomonadota</taxon>
        <taxon>Gammaproteobacteria</taxon>
        <taxon>SAR86 cluster</taxon>
    </lineage>
</organism>
<name>A0A2A5AYH5_9GAMM</name>
<dbReference type="InterPro" id="IPR020084">
    <property type="entry name" value="NUDIX_hydrolase_CS"/>
</dbReference>
<evidence type="ECO:0000256" key="5">
    <source>
        <dbReference type="ARBA" id="ARBA00022723"/>
    </source>
</evidence>
<evidence type="ECO:0000256" key="1">
    <source>
        <dbReference type="ARBA" id="ARBA00001946"/>
    </source>
</evidence>
<evidence type="ECO:0000256" key="11">
    <source>
        <dbReference type="ARBA" id="ARBA00033056"/>
    </source>
</evidence>
<protein>
    <recommendedName>
        <fullName evidence="4">ADP-ribose pyrophosphatase</fullName>
        <ecNumber evidence="3">3.6.1.13</ecNumber>
    </recommendedName>
    <alternativeName>
        <fullName evidence="9">ADP-ribose diphosphatase</fullName>
    </alternativeName>
    <alternativeName>
        <fullName evidence="11">ADP-ribose phosphohydrolase</fullName>
    </alternativeName>
    <alternativeName>
        <fullName evidence="10">Adenosine diphosphoribose pyrophosphatase</fullName>
    </alternativeName>
</protein>
<comment type="catalytic activity">
    <reaction evidence="12">
        <text>ADP-D-ribose + H2O = D-ribose 5-phosphate + AMP + 2 H(+)</text>
        <dbReference type="Rhea" id="RHEA:10412"/>
        <dbReference type="ChEBI" id="CHEBI:15377"/>
        <dbReference type="ChEBI" id="CHEBI:15378"/>
        <dbReference type="ChEBI" id="CHEBI:57967"/>
        <dbReference type="ChEBI" id="CHEBI:78346"/>
        <dbReference type="ChEBI" id="CHEBI:456215"/>
        <dbReference type="EC" id="3.6.1.13"/>
    </reaction>
</comment>
<evidence type="ECO:0000259" key="14">
    <source>
        <dbReference type="PROSITE" id="PS51462"/>
    </source>
</evidence>
<dbReference type="GO" id="GO:0005829">
    <property type="term" value="C:cytosol"/>
    <property type="evidence" value="ECO:0007669"/>
    <property type="project" value="TreeGrafter"/>
</dbReference>
<evidence type="ECO:0000256" key="6">
    <source>
        <dbReference type="ARBA" id="ARBA00022801"/>
    </source>
</evidence>
<accession>A0A2A5AYH5</accession>
<dbReference type="NCBIfam" id="TIGR00052">
    <property type="entry name" value="nudix-type nucleoside diphosphatase, YffH/AdpP family"/>
    <property type="match status" value="1"/>
</dbReference>
<evidence type="ECO:0000256" key="10">
    <source>
        <dbReference type="ARBA" id="ARBA00030308"/>
    </source>
</evidence>
<keyword evidence="7 13" id="KW-0460">Magnesium</keyword>
<evidence type="ECO:0000313" key="16">
    <source>
        <dbReference type="Proteomes" id="UP000218327"/>
    </source>
</evidence>
<dbReference type="EC" id="3.6.1.13" evidence="3"/>
<dbReference type="GO" id="GO:0019693">
    <property type="term" value="P:ribose phosphate metabolic process"/>
    <property type="evidence" value="ECO:0007669"/>
    <property type="project" value="TreeGrafter"/>
</dbReference>
<feature type="domain" description="Nudix hydrolase" evidence="14">
    <location>
        <begin position="52"/>
        <end position="191"/>
    </location>
</feature>
<comment type="cofactor">
    <cofactor evidence="1 13">
        <name>Mg(2+)</name>
        <dbReference type="ChEBI" id="CHEBI:18420"/>
    </cofactor>
</comment>
<dbReference type="AlphaFoldDB" id="A0A2A5AYH5"/>
<dbReference type="PROSITE" id="PS51462">
    <property type="entry name" value="NUDIX"/>
    <property type="match status" value="1"/>
</dbReference>
<keyword evidence="6" id="KW-0378">Hydrolase</keyword>
<dbReference type="InterPro" id="IPR004385">
    <property type="entry name" value="NDP_pyrophosphatase"/>
</dbReference>
<gene>
    <name evidence="15" type="ORF">COA96_09595</name>
</gene>
<dbReference type="PANTHER" id="PTHR11839">
    <property type="entry name" value="UDP/ADP-SUGAR PYROPHOSPHATASE"/>
    <property type="match status" value="1"/>
</dbReference>
<dbReference type="EMBL" id="NVVJ01000027">
    <property type="protein sequence ID" value="PCJ24367.1"/>
    <property type="molecule type" value="Genomic_DNA"/>
</dbReference>
<feature type="binding site" evidence="13">
    <location>
        <position position="114"/>
    </location>
    <ligand>
        <name>Mg(2+)</name>
        <dbReference type="ChEBI" id="CHEBI:18420"/>
        <label>1</label>
    </ligand>
</feature>
<comment type="caution">
    <text evidence="15">The sequence shown here is derived from an EMBL/GenBank/DDBJ whole genome shotgun (WGS) entry which is preliminary data.</text>
</comment>
<dbReference type="InterPro" id="IPR000086">
    <property type="entry name" value="NUDIX_hydrolase_dom"/>
</dbReference>
<evidence type="ECO:0000256" key="3">
    <source>
        <dbReference type="ARBA" id="ARBA00012453"/>
    </source>
</evidence>
<dbReference type="GO" id="GO:0006753">
    <property type="term" value="P:nucleoside phosphate metabolic process"/>
    <property type="evidence" value="ECO:0007669"/>
    <property type="project" value="TreeGrafter"/>
</dbReference>
<feature type="binding site" evidence="13">
    <location>
        <position position="110"/>
    </location>
    <ligand>
        <name>Mg(2+)</name>
        <dbReference type="ChEBI" id="CHEBI:18420"/>
        <label>1</label>
    </ligand>
</feature>
<evidence type="ECO:0000256" key="8">
    <source>
        <dbReference type="ARBA" id="ARBA00025164"/>
    </source>
</evidence>
<feature type="binding site" evidence="13">
    <location>
        <position position="94"/>
    </location>
    <ligand>
        <name>Mg(2+)</name>
        <dbReference type="ChEBI" id="CHEBI:18420"/>
        <label>1</label>
    </ligand>
</feature>
<evidence type="ECO:0000256" key="7">
    <source>
        <dbReference type="ARBA" id="ARBA00022842"/>
    </source>
</evidence>